<evidence type="ECO:0000256" key="2">
    <source>
        <dbReference type="ARBA" id="ARBA00022490"/>
    </source>
</evidence>
<dbReference type="SUPFAM" id="SSF56784">
    <property type="entry name" value="HAD-like"/>
    <property type="match status" value="1"/>
</dbReference>
<accession>A0A927LZR2</accession>
<dbReference type="Pfam" id="PF04430">
    <property type="entry name" value="DUF498"/>
    <property type="match status" value="1"/>
</dbReference>
<dbReference type="NCBIfam" id="TIGR01509">
    <property type="entry name" value="HAD-SF-IA-v3"/>
    <property type="match status" value="1"/>
</dbReference>
<dbReference type="FunFam" id="3.40.1230.10:FF:000001">
    <property type="entry name" value="Adipogenesis-associated, Mth938 domain-containing"/>
    <property type="match status" value="1"/>
</dbReference>
<dbReference type="SFLD" id="SFLDG01135">
    <property type="entry name" value="C1.5.6:_HAD__Beta-PGM__Phospha"/>
    <property type="match status" value="1"/>
</dbReference>
<evidence type="ECO:0000313" key="4">
    <source>
        <dbReference type="Proteomes" id="UP000649753"/>
    </source>
</evidence>
<dbReference type="Proteomes" id="UP000649753">
    <property type="component" value="Unassembled WGS sequence"/>
</dbReference>
<dbReference type="Gene3D" id="3.40.50.1000">
    <property type="entry name" value="HAD superfamily/HAD-like"/>
    <property type="match status" value="1"/>
</dbReference>
<gene>
    <name evidence="3" type="ORF">H4W31_001135</name>
</gene>
<dbReference type="SFLD" id="SFLDS00003">
    <property type="entry name" value="Haloacid_Dehalogenase"/>
    <property type="match status" value="1"/>
</dbReference>
<comment type="caution">
    <text evidence="3">The sequence shown here is derived from an EMBL/GenBank/DDBJ whole genome shotgun (WGS) entry which is preliminary data.</text>
</comment>
<dbReference type="InterPro" id="IPR036412">
    <property type="entry name" value="HAD-like_sf"/>
</dbReference>
<dbReference type="Pfam" id="PF00702">
    <property type="entry name" value="Hydrolase"/>
    <property type="match status" value="1"/>
</dbReference>
<dbReference type="CDD" id="cd05126">
    <property type="entry name" value="Mth938"/>
    <property type="match status" value="1"/>
</dbReference>
<dbReference type="InterPro" id="IPR034096">
    <property type="entry name" value="AAMDC"/>
</dbReference>
<proteinExistence type="predicted"/>
<evidence type="ECO:0000313" key="3">
    <source>
        <dbReference type="EMBL" id="MBE1485497.1"/>
    </source>
</evidence>
<dbReference type="PANTHER" id="PTHR18901:SF38">
    <property type="entry name" value="PSEUDOURIDINE-5'-PHOSPHATASE"/>
    <property type="match status" value="1"/>
</dbReference>
<dbReference type="GO" id="GO:0005737">
    <property type="term" value="C:cytoplasm"/>
    <property type="evidence" value="ECO:0007669"/>
    <property type="project" value="UniProtKB-SubCell"/>
</dbReference>
<name>A0A927LZR2_9ACTN</name>
<dbReference type="AlphaFoldDB" id="A0A927LZR2"/>
<dbReference type="InterPro" id="IPR036748">
    <property type="entry name" value="MTH938-like_sf"/>
</dbReference>
<organism evidence="3 4">
    <name type="scientific">Plantactinospora soyae</name>
    <dbReference type="NCBI Taxonomy" id="1544732"/>
    <lineage>
        <taxon>Bacteria</taxon>
        <taxon>Bacillati</taxon>
        <taxon>Actinomycetota</taxon>
        <taxon>Actinomycetes</taxon>
        <taxon>Micromonosporales</taxon>
        <taxon>Micromonosporaceae</taxon>
        <taxon>Plantactinospora</taxon>
    </lineage>
</organism>
<reference evidence="3" key="1">
    <citation type="submission" date="2020-10" db="EMBL/GenBank/DDBJ databases">
        <title>Sequencing the genomes of 1000 actinobacteria strains.</title>
        <authorList>
            <person name="Klenk H.-P."/>
        </authorList>
    </citation>
    <scope>NUCLEOTIDE SEQUENCE</scope>
    <source>
        <strain evidence="3">DSM 46832</strain>
    </source>
</reference>
<evidence type="ECO:0000256" key="1">
    <source>
        <dbReference type="ARBA" id="ARBA00004496"/>
    </source>
</evidence>
<dbReference type="Gene3D" id="1.10.150.240">
    <property type="entry name" value="Putative phosphatase, domain 2"/>
    <property type="match status" value="1"/>
</dbReference>
<keyword evidence="2" id="KW-0963">Cytoplasm</keyword>
<dbReference type="Gene3D" id="3.40.1230.10">
    <property type="entry name" value="MTH938-like"/>
    <property type="match status" value="1"/>
</dbReference>
<dbReference type="EMBL" id="JADBEB010000001">
    <property type="protein sequence ID" value="MBE1485497.1"/>
    <property type="molecule type" value="Genomic_DNA"/>
</dbReference>
<dbReference type="PANTHER" id="PTHR18901">
    <property type="entry name" value="2-DEOXYGLUCOSE-6-PHOSPHATE PHOSPHATASE 2"/>
    <property type="match status" value="1"/>
</dbReference>
<protein>
    <submittedName>
        <fullName evidence="3">Beta-phosphoglucomutase-like phosphatase (HAD superfamily)</fullName>
    </submittedName>
</protein>
<comment type="subcellular location">
    <subcellularLocation>
        <location evidence="1">Cytoplasm</location>
    </subcellularLocation>
</comment>
<dbReference type="SFLD" id="SFLDG01129">
    <property type="entry name" value="C1.5:_HAD__Beta-PGM__Phosphata"/>
    <property type="match status" value="1"/>
</dbReference>
<dbReference type="InterPro" id="IPR007523">
    <property type="entry name" value="NDUFAF3/AAMDC"/>
</dbReference>
<dbReference type="InterPro" id="IPR006439">
    <property type="entry name" value="HAD-SF_hydro_IA"/>
</dbReference>
<sequence>MVDAVIFDLDGVLVDSEPVWERVRRRYVDTRGGRWQADTQRRLMGMSTGEWASYLGELGVPGTADQIAAGVIDEMAREYEVRIPVVDGAPEVVRRIAGHWPLGLASSSPPRLIEAALAATGLTDLFRVTLSTEQVARGKPAPDVYLAVADRLGVAADRCVAVEDSSNGVRSAAAAGMRVVAVPHASYPLDPDAEQLAALVIPDITELTEETVPPARSPRILEISWGRMLVDGLGEEKDFKLYPGGGRPWDWSETGTRHEPGIQPADVEELLANGATRVVLSEGFEGRLRVDPATLRFLADRDVEVHVAPTERAVELYNTLAVREPVGGLFHSTC</sequence>
<keyword evidence="4" id="KW-1185">Reference proteome</keyword>
<dbReference type="InterPro" id="IPR023198">
    <property type="entry name" value="PGP-like_dom2"/>
</dbReference>
<dbReference type="InterPro" id="IPR023214">
    <property type="entry name" value="HAD_sf"/>
</dbReference>
<dbReference type="SUPFAM" id="SSF64076">
    <property type="entry name" value="MTH938-like"/>
    <property type="match status" value="1"/>
</dbReference>
<dbReference type="RefSeq" id="WP_192765676.1">
    <property type="nucleotide sequence ID" value="NZ_JADBEB010000001.1"/>
</dbReference>
<dbReference type="CDD" id="cd07505">
    <property type="entry name" value="HAD_BPGM-like"/>
    <property type="match status" value="1"/>
</dbReference>